<dbReference type="STRING" id="1051890.A0A3N4L5B2"/>
<dbReference type="AlphaFoldDB" id="A0A3N4L5B2"/>
<keyword evidence="3" id="KW-1185">Reference proteome</keyword>
<evidence type="ECO:0000313" key="2">
    <source>
        <dbReference type="EMBL" id="RPB18080.1"/>
    </source>
</evidence>
<dbReference type="EMBL" id="ML121707">
    <property type="protein sequence ID" value="RPB18080.1"/>
    <property type="molecule type" value="Genomic_DNA"/>
</dbReference>
<protein>
    <submittedName>
        <fullName evidence="2">Uncharacterized protein</fullName>
    </submittedName>
</protein>
<gene>
    <name evidence="2" type="ORF">L211DRAFT_231130</name>
</gene>
<sequence>MAFLAHKLFRLRFAHLRLAQGCSGSSGSGSHTETKKKRFAHIGSSGSGSHTEKKKRVQLALAFRMAATPIHRPQPPYARNLRMAATSIWQRPPYGSDLPMAATSVWQRPPYTTDPYRTATSICQQPPYGSDLLYASDNLRMGATPIYHRPL</sequence>
<accession>A0A3N4L5B2</accession>
<dbReference type="InParanoid" id="A0A3N4L5B2"/>
<dbReference type="Proteomes" id="UP000267821">
    <property type="component" value="Unassembled WGS sequence"/>
</dbReference>
<feature type="compositionally biased region" description="Low complexity" evidence="1">
    <location>
        <begin position="21"/>
        <end position="30"/>
    </location>
</feature>
<evidence type="ECO:0000256" key="1">
    <source>
        <dbReference type="SAM" id="MobiDB-lite"/>
    </source>
</evidence>
<dbReference type="OrthoDB" id="10645572at2759"/>
<organism evidence="2 3">
    <name type="scientific">Terfezia boudieri ATCC MYA-4762</name>
    <dbReference type="NCBI Taxonomy" id="1051890"/>
    <lineage>
        <taxon>Eukaryota</taxon>
        <taxon>Fungi</taxon>
        <taxon>Dikarya</taxon>
        <taxon>Ascomycota</taxon>
        <taxon>Pezizomycotina</taxon>
        <taxon>Pezizomycetes</taxon>
        <taxon>Pezizales</taxon>
        <taxon>Pezizaceae</taxon>
        <taxon>Terfezia</taxon>
    </lineage>
</organism>
<proteinExistence type="predicted"/>
<evidence type="ECO:0000313" key="3">
    <source>
        <dbReference type="Proteomes" id="UP000267821"/>
    </source>
</evidence>
<feature type="region of interest" description="Disordered" evidence="1">
    <location>
        <begin position="21"/>
        <end position="53"/>
    </location>
</feature>
<reference evidence="2 3" key="1">
    <citation type="journal article" date="2018" name="Nat. Ecol. Evol.">
        <title>Pezizomycetes genomes reveal the molecular basis of ectomycorrhizal truffle lifestyle.</title>
        <authorList>
            <person name="Murat C."/>
            <person name="Payen T."/>
            <person name="Noel B."/>
            <person name="Kuo A."/>
            <person name="Morin E."/>
            <person name="Chen J."/>
            <person name="Kohler A."/>
            <person name="Krizsan K."/>
            <person name="Balestrini R."/>
            <person name="Da Silva C."/>
            <person name="Montanini B."/>
            <person name="Hainaut M."/>
            <person name="Levati E."/>
            <person name="Barry K.W."/>
            <person name="Belfiori B."/>
            <person name="Cichocki N."/>
            <person name="Clum A."/>
            <person name="Dockter R.B."/>
            <person name="Fauchery L."/>
            <person name="Guy J."/>
            <person name="Iotti M."/>
            <person name="Le Tacon F."/>
            <person name="Lindquist E.A."/>
            <person name="Lipzen A."/>
            <person name="Malagnac F."/>
            <person name="Mello A."/>
            <person name="Molinier V."/>
            <person name="Miyauchi S."/>
            <person name="Poulain J."/>
            <person name="Riccioni C."/>
            <person name="Rubini A."/>
            <person name="Sitrit Y."/>
            <person name="Splivallo R."/>
            <person name="Traeger S."/>
            <person name="Wang M."/>
            <person name="Zifcakova L."/>
            <person name="Wipf D."/>
            <person name="Zambonelli A."/>
            <person name="Paolocci F."/>
            <person name="Nowrousian M."/>
            <person name="Ottonello S."/>
            <person name="Baldrian P."/>
            <person name="Spatafora J.W."/>
            <person name="Henrissat B."/>
            <person name="Nagy L.G."/>
            <person name="Aury J.M."/>
            <person name="Wincker P."/>
            <person name="Grigoriev I.V."/>
            <person name="Bonfante P."/>
            <person name="Martin F.M."/>
        </authorList>
    </citation>
    <scope>NUCLEOTIDE SEQUENCE [LARGE SCALE GENOMIC DNA]</scope>
    <source>
        <strain evidence="2 3">ATCC MYA-4762</strain>
    </source>
</reference>
<name>A0A3N4L5B2_9PEZI</name>